<keyword evidence="3" id="KW-0677">Repeat</keyword>
<dbReference type="GO" id="GO:0003700">
    <property type="term" value="F:DNA-binding transcription factor activity"/>
    <property type="evidence" value="ECO:0007669"/>
    <property type="project" value="TreeGrafter"/>
</dbReference>
<dbReference type="Proteomes" id="UP001162156">
    <property type="component" value="Unassembled WGS sequence"/>
</dbReference>
<dbReference type="GO" id="GO:0000978">
    <property type="term" value="F:RNA polymerase II cis-regulatory region sequence-specific DNA binding"/>
    <property type="evidence" value="ECO:0007669"/>
    <property type="project" value="TreeGrafter"/>
</dbReference>
<dbReference type="GO" id="GO:0008270">
    <property type="term" value="F:zinc ion binding"/>
    <property type="evidence" value="ECO:0007669"/>
    <property type="project" value="UniProtKB-KW"/>
</dbReference>
<dbReference type="PANTHER" id="PTHR45993">
    <property type="entry name" value="B-CELL LYMPHOMA/LEUKEMIA 11"/>
    <property type="match status" value="1"/>
</dbReference>
<organism evidence="12 13">
    <name type="scientific">Rhamnusium bicolor</name>
    <dbReference type="NCBI Taxonomy" id="1586634"/>
    <lineage>
        <taxon>Eukaryota</taxon>
        <taxon>Metazoa</taxon>
        <taxon>Ecdysozoa</taxon>
        <taxon>Arthropoda</taxon>
        <taxon>Hexapoda</taxon>
        <taxon>Insecta</taxon>
        <taxon>Pterygota</taxon>
        <taxon>Neoptera</taxon>
        <taxon>Endopterygota</taxon>
        <taxon>Coleoptera</taxon>
        <taxon>Polyphaga</taxon>
        <taxon>Cucujiformia</taxon>
        <taxon>Chrysomeloidea</taxon>
        <taxon>Cerambycidae</taxon>
        <taxon>Lepturinae</taxon>
        <taxon>Rhagiini</taxon>
        <taxon>Rhamnusium</taxon>
    </lineage>
</organism>
<dbReference type="PROSITE" id="PS50157">
    <property type="entry name" value="ZINC_FINGER_C2H2_2"/>
    <property type="match status" value="2"/>
</dbReference>
<dbReference type="InterPro" id="IPR051497">
    <property type="entry name" value="Dev/Hematopoietic_TF"/>
</dbReference>
<accession>A0AAV8WI08</accession>
<evidence type="ECO:0000256" key="2">
    <source>
        <dbReference type="ARBA" id="ARBA00022723"/>
    </source>
</evidence>
<dbReference type="PANTHER" id="PTHR45993:SF6">
    <property type="entry name" value="C2H2-TYPE DOMAIN-CONTAINING PROTEIN"/>
    <property type="match status" value="1"/>
</dbReference>
<evidence type="ECO:0000256" key="5">
    <source>
        <dbReference type="ARBA" id="ARBA00022833"/>
    </source>
</evidence>
<evidence type="ECO:0000256" key="3">
    <source>
        <dbReference type="ARBA" id="ARBA00022737"/>
    </source>
</evidence>
<dbReference type="SMART" id="SM00355">
    <property type="entry name" value="ZnF_C2H2"/>
    <property type="match status" value="2"/>
</dbReference>
<feature type="domain" description="C2H2-type" evidence="11">
    <location>
        <begin position="39"/>
        <end position="67"/>
    </location>
</feature>
<name>A0AAV8WI08_9CUCU</name>
<reference evidence="12" key="1">
    <citation type="journal article" date="2023" name="Insect Mol. Biol.">
        <title>Genome sequencing provides insights into the evolution of gene families encoding plant cell wall-degrading enzymes in longhorned beetles.</title>
        <authorList>
            <person name="Shin N.R."/>
            <person name="Okamura Y."/>
            <person name="Kirsch R."/>
            <person name="Pauchet Y."/>
        </authorList>
    </citation>
    <scope>NUCLEOTIDE SEQUENCE</scope>
    <source>
        <strain evidence="12">RBIC_L_NR</strain>
    </source>
</reference>
<proteinExistence type="predicted"/>
<evidence type="ECO:0000313" key="12">
    <source>
        <dbReference type="EMBL" id="KAJ8926189.1"/>
    </source>
</evidence>
<evidence type="ECO:0000256" key="6">
    <source>
        <dbReference type="ARBA" id="ARBA00023015"/>
    </source>
</evidence>
<sequence>MSKKPYKCSQCSYACRQSYCLNQHMLQHENDQPKPDKPHRCTVCDRSFTTLAMFTSHCNSQHGNIKSTKDTLIEISAIHGDGIVENLQEFSQ</sequence>
<dbReference type="GO" id="GO:0005634">
    <property type="term" value="C:nucleus"/>
    <property type="evidence" value="ECO:0007669"/>
    <property type="project" value="UniProtKB-SubCell"/>
</dbReference>
<keyword evidence="5" id="KW-0862">Zinc</keyword>
<protein>
    <recommendedName>
        <fullName evidence="11">C2H2-type domain-containing protein</fullName>
    </recommendedName>
</protein>
<keyword evidence="4 10" id="KW-0863">Zinc-finger</keyword>
<evidence type="ECO:0000256" key="7">
    <source>
        <dbReference type="ARBA" id="ARBA00023125"/>
    </source>
</evidence>
<keyword evidence="2" id="KW-0479">Metal-binding</keyword>
<dbReference type="FunFam" id="3.30.160.60:FF:000448">
    <property type="entry name" value="RE1-silencing transcription factor A"/>
    <property type="match status" value="1"/>
</dbReference>
<dbReference type="AlphaFoldDB" id="A0AAV8WI08"/>
<evidence type="ECO:0000256" key="9">
    <source>
        <dbReference type="ARBA" id="ARBA00023242"/>
    </source>
</evidence>
<dbReference type="EMBL" id="JANEYF010005981">
    <property type="protein sequence ID" value="KAJ8926189.1"/>
    <property type="molecule type" value="Genomic_DNA"/>
</dbReference>
<dbReference type="Gene3D" id="3.30.160.60">
    <property type="entry name" value="Classic Zinc Finger"/>
    <property type="match status" value="1"/>
</dbReference>
<evidence type="ECO:0000256" key="1">
    <source>
        <dbReference type="ARBA" id="ARBA00004123"/>
    </source>
</evidence>
<dbReference type="GO" id="GO:0006357">
    <property type="term" value="P:regulation of transcription by RNA polymerase II"/>
    <property type="evidence" value="ECO:0007669"/>
    <property type="project" value="TreeGrafter"/>
</dbReference>
<evidence type="ECO:0000256" key="10">
    <source>
        <dbReference type="PROSITE-ProRule" id="PRU00042"/>
    </source>
</evidence>
<dbReference type="InterPro" id="IPR013087">
    <property type="entry name" value="Znf_C2H2_type"/>
</dbReference>
<dbReference type="PROSITE" id="PS00028">
    <property type="entry name" value="ZINC_FINGER_C2H2_1"/>
    <property type="match status" value="2"/>
</dbReference>
<keyword evidence="6" id="KW-0805">Transcription regulation</keyword>
<comment type="subcellular location">
    <subcellularLocation>
        <location evidence="1">Nucleus</location>
    </subcellularLocation>
</comment>
<keyword evidence="9" id="KW-0539">Nucleus</keyword>
<evidence type="ECO:0000256" key="8">
    <source>
        <dbReference type="ARBA" id="ARBA00023163"/>
    </source>
</evidence>
<keyword evidence="8" id="KW-0804">Transcription</keyword>
<evidence type="ECO:0000313" key="13">
    <source>
        <dbReference type="Proteomes" id="UP001162156"/>
    </source>
</evidence>
<comment type="caution">
    <text evidence="12">The sequence shown here is derived from an EMBL/GenBank/DDBJ whole genome shotgun (WGS) entry which is preliminary data.</text>
</comment>
<evidence type="ECO:0000259" key="11">
    <source>
        <dbReference type="PROSITE" id="PS50157"/>
    </source>
</evidence>
<feature type="domain" description="C2H2-type" evidence="11">
    <location>
        <begin position="6"/>
        <end position="33"/>
    </location>
</feature>
<gene>
    <name evidence="12" type="ORF">NQ314_021445</name>
</gene>
<dbReference type="InterPro" id="IPR036236">
    <property type="entry name" value="Znf_C2H2_sf"/>
</dbReference>
<dbReference type="SUPFAM" id="SSF57667">
    <property type="entry name" value="beta-beta-alpha zinc fingers"/>
    <property type="match status" value="1"/>
</dbReference>
<keyword evidence="13" id="KW-1185">Reference proteome</keyword>
<keyword evidence="7" id="KW-0238">DNA-binding</keyword>
<evidence type="ECO:0000256" key="4">
    <source>
        <dbReference type="ARBA" id="ARBA00022771"/>
    </source>
</evidence>